<dbReference type="SUPFAM" id="SSF52540">
    <property type="entry name" value="P-loop containing nucleoside triphosphate hydrolases"/>
    <property type="match status" value="2"/>
</dbReference>
<feature type="domain" description="Helicase ATP-binding" evidence="3">
    <location>
        <begin position="148"/>
        <end position="329"/>
    </location>
</feature>
<evidence type="ECO:0000259" key="4">
    <source>
        <dbReference type="PROSITE" id="PS51194"/>
    </source>
</evidence>
<dbReference type="GO" id="GO:0006289">
    <property type="term" value="P:nucleotide-excision repair"/>
    <property type="evidence" value="ECO:0007669"/>
    <property type="project" value="TreeGrafter"/>
</dbReference>
<dbReference type="GO" id="GO:0005524">
    <property type="term" value="F:ATP binding"/>
    <property type="evidence" value="ECO:0007669"/>
    <property type="project" value="UniProtKB-KW"/>
</dbReference>
<keyword evidence="5" id="KW-0378">Hydrolase</keyword>
<dbReference type="Pfam" id="PF00270">
    <property type="entry name" value="DEAD"/>
    <property type="match status" value="1"/>
</dbReference>
<evidence type="ECO:0000256" key="1">
    <source>
        <dbReference type="ARBA" id="ARBA00022741"/>
    </source>
</evidence>
<dbReference type="InterPro" id="IPR011545">
    <property type="entry name" value="DEAD/DEAH_box_helicase_dom"/>
</dbReference>
<evidence type="ECO:0000256" key="2">
    <source>
        <dbReference type="ARBA" id="ARBA00022840"/>
    </source>
</evidence>
<dbReference type="PANTHER" id="PTHR47957:SF3">
    <property type="entry name" value="ATP-DEPENDENT HELICASE HRQ1"/>
    <property type="match status" value="1"/>
</dbReference>
<dbReference type="PROSITE" id="PS51192">
    <property type="entry name" value="HELICASE_ATP_BIND_1"/>
    <property type="match status" value="1"/>
</dbReference>
<dbReference type="Pfam" id="PF00271">
    <property type="entry name" value="Helicase_C"/>
    <property type="match status" value="1"/>
</dbReference>
<dbReference type="EMBL" id="CP084166">
    <property type="protein sequence ID" value="UJG40279.1"/>
    <property type="molecule type" value="Genomic_DNA"/>
</dbReference>
<dbReference type="Gene3D" id="3.40.50.300">
    <property type="entry name" value="P-loop containing nucleotide triphosphate hydrolases"/>
    <property type="match status" value="2"/>
</dbReference>
<dbReference type="Pfam" id="PF09369">
    <property type="entry name" value="MZB"/>
    <property type="match status" value="1"/>
</dbReference>
<organism evidence="5">
    <name type="scientific">Candidatus Heimdallarchaeum aukensis</name>
    <dbReference type="NCBI Taxonomy" id="2876573"/>
    <lineage>
        <taxon>Archaea</taxon>
        <taxon>Promethearchaeati</taxon>
        <taxon>Candidatus Heimdallarchaeota</taxon>
        <taxon>Candidatus Heimdallarchaeia (ex Rinke et al. 2021) (nom. nud.)</taxon>
        <taxon>Candidatus Heimdallarchaeales</taxon>
        <taxon>Candidatus Heimdallarchaeaceae</taxon>
        <taxon>Candidatus Heimdallarchaeum</taxon>
    </lineage>
</organism>
<accession>A0A9Y1BL57</accession>
<reference evidence="5" key="1">
    <citation type="journal article" date="2022" name="Nat. Microbiol.">
        <title>Unique mobile elements and scalable gene flow at the prokaryote-eukaryote boundary revealed by circularized Asgard archaea genomes.</title>
        <authorList>
            <person name="Wu F."/>
            <person name="Speth D.R."/>
            <person name="Philosof A."/>
            <person name="Cremiere A."/>
            <person name="Narayanan A."/>
            <person name="Barco R.A."/>
            <person name="Connon S.A."/>
            <person name="Amend J.P."/>
            <person name="Antoshechkin I.A."/>
            <person name="Orphan V.J."/>
        </authorList>
    </citation>
    <scope>NUCLEOTIDE SEQUENCE</scope>
    <source>
        <strain evidence="5">PM71</strain>
    </source>
</reference>
<keyword evidence="1" id="KW-0547">Nucleotide-binding</keyword>
<dbReference type="SMART" id="SM00490">
    <property type="entry name" value="HELICc"/>
    <property type="match status" value="1"/>
</dbReference>
<sequence>MKCPDCSKTLTIEEKSHTFTFRCQFCGYYSKIVGAKNVEEAYKKTVERAIAQNNIIQISKKESEQLVKRLTLQEKINLIKKGNGDPSNLPNPLVKLLRHPDLEPVYYLFLEQKSPALAKDSLFLPSELSSFLKKKGFVQLYEFQKQSFKKITEGKNVVIVAPTGTGKTEAFLFAILTEIWESHPHPLLRNGPYAIFIYPNKALARDQQKKISEYSSKLGITCEIFDGDTSQSKRKKILENPPDILITNPDMLHYHMRKPSFRSLLYPVKFVVIDEVHVAVGAFGTNLYFIIRRLSRLTKNKLQFIAVSATIGNAVEFTSKLFNSPSMDIVEVTDARKAPTHLMIVYPYGTSQYTLTGDITRLLASSGRKILVFQNSHKNAEIINLLLSQRMKIDSAVHRAGLTKKYRAQVEKRFRDNELDVLVSTPTLELGIDIGSVDSVVSSIVDFTRFTQRLGRAGRKGQESIGILILRDNDPISTYYAFYPEDYFEDIRKGFIEPKNELIAYYQILSAVMDKPLKENEFQEFKHIILNLVNDGLVKLAPKGEFQIADYSKVRKVLSVFNLRGIGDTIVIEDINGKELGSRSMPMAARELHPGAIYLLGGKYYRSLSFQYDPRLGRGRVKVQNIPPLNKKTTALRFAMPEIIKIHELKKITGTEAIYCDLRITENVIGYSLSDIFTDENVENIPLKEPIQYSFVTKGFMFVMPKPQKIFRNYPDKHEDELATGTFHAIEHVLIESSEMITGGGSNEIGGISMGHSGAIFVYDGAKGGSGLSKLLFDRLDEALDRSLNILKKCTCKTMDGCPRCTYSYQCGNNNFPLNKYGAIESLTLVKKSKLKIIEDVSGYNPLI</sequence>
<feature type="domain" description="Helicase C-terminal" evidence="4">
    <location>
        <begin position="358"/>
        <end position="503"/>
    </location>
</feature>
<evidence type="ECO:0000259" key="3">
    <source>
        <dbReference type="PROSITE" id="PS51192"/>
    </source>
</evidence>
<proteinExistence type="predicted"/>
<dbReference type="PANTHER" id="PTHR47957">
    <property type="entry name" value="ATP-DEPENDENT HELICASE HRQ1"/>
    <property type="match status" value="1"/>
</dbReference>
<dbReference type="AlphaFoldDB" id="A0A9Y1BL57"/>
<dbReference type="GO" id="GO:0043138">
    <property type="term" value="F:3'-5' DNA helicase activity"/>
    <property type="evidence" value="ECO:0007669"/>
    <property type="project" value="TreeGrafter"/>
</dbReference>
<dbReference type="InterPro" id="IPR018973">
    <property type="entry name" value="MZB"/>
</dbReference>
<evidence type="ECO:0000313" key="5">
    <source>
        <dbReference type="EMBL" id="UJG40279.1"/>
    </source>
</evidence>
<keyword evidence="5" id="KW-0347">Helicase</keyword>
<dbReference type="InterPro" id="IPR027417">
    <property type="entry name" value="P-loop_NTPase"/>
</dbReference>
<protein>
    <submittedName>
        <fullName evidence="5">DEAD/DEAH box helicase</fullName>
    </submittedName>
</protein>
<dbReference type="Proteomes" id="UP001201020">
    <property type="component" value="Chromosome"/>
</dbReference>
<dbReference type="GO" id="GO:0003676">
    <property type="term" value="F:nucleic acid binding"/>
    <property type="evidence" value="ECO:0007669"/>
    <property type="project" value="InterPro"/>
</dbReference>
<dbReference type="GO" id="GO:0036297">
    <property type="term" value="P:interstrand cross-link repair"/>
    <property type="evidence" value="ECO:0007669"/>
    <property type="project" value="TreeGrafter"/>
</dbReference>
<dbReference type="InterPro" id="IPR014001">
    <property type="entry name" value="Helicase_ATP-bd"/>
</dbReference>
<dbReference type="PROSITE" id="PS51194">
    <property type="entry name" value="HELICASE_CTER"/>
    <property type="match status" value="1"/>
</dbReference>
<dbReference type="SMART" id="SM00487">
    <property type="entry name" value="DEXDc"/>
    <property type="match status" value="1"/>
</dbReference>
<dbReference type="InterPro" id="IPR001650">
    <property type="entry name" value="Helicase_C-like"/>
</dbReference>
<keyword evidence="2" id="KW-0067">ATP-binding</keyword>
<name>A0A9Y1BL57_9ARCH</name>
<gene>
    <name evidence="5" type="ORF">K9W45_10615</name>
</gene>